<dbReference type="InterPro" id="IPR016181">
    <property type="entry name" value="Acyl_CoA_acyltransferase"/>
</dbReference>
<dbReference type="SUPFAM" id="SSF55729">
    <property type="entry name" value="Acyl-CoA N-acyltransferases (Nat)"/>
    <property type="match status" value="1"/>
</dbReference>
<evidence type="ECO:0000256" key="3">
    <source>
        <dbReference type="ARBA" id="ARBA00022833"/>
    </source>
</evidence>
<dbReference type="Proteomes" id="UP000649617">
    <property type="component" value="Unassembled WGS sequence"/>
</dbReference>
<evidence type="ECO:0000259" key="4">
    <source>
        <dbReference type="PROSITE" id="PS51186"/>
    </source>
</evidence>
<evidence type="ECO:0000313" key="5">
    <source>
        <dbReference type="EMBL" id="CAE7435374.1"/>
    </source>
</evidence>
<dbReference type="GO" id="GO:0016747">
    <property type="term" value="F:acyltransferase activity, transferring groups other than amino-acyl groups"/>
    <property type="evidence" value="ECO:0007669"/>
    <property type="project" value="InterPro"/>
</dbReference>
<dbReference type="CDD" id="cd02249">
    <property type="entry name" value="ZZ"/>
    <property type="match status" value="1"/>
</dbReference>
<feature type="non-terminal residue" evidence="5">
    <location>
        <position position="323"/>
    </location>
</feature>
<dbReference type="CDD" id="cd04301">
    <property type="entry name" value="NAT_SF"/>
    <property type="match status" value="1"/>
</dbReference>
<gene>
    <name evidence="5" type="primary">rimI</name>
    <name evidence="5" type="ORF">SPIL2461_LOCUS10632</name>
</gene>
<dbReference type="Pfam" id="PF00569">
    <property type="entry name" value="ZZ"/>
    <property type="match status" value="1"/>
</dbReference>
<protein>
    <submittedName>
        <fullName evidence="5">RimI protein</fullName>
    </submittedName>
</protein>
<dbReference type="OrthoDB" id="2122982at2759"/>
<organism evidence="5 6">
    <name type="scientific">Symbiodinium pilosum</name>
    <name type="common">Dinoflagellate</name>
    <dbReference type="NCBI Taxonomy" id="2952"/>
    <lineage>
        <taxon>Eukaryota</taxon>
        <taxon>Sar</taxon>
        <taxon>Alveolata</taxon>
        <taxon>Dinophyceae</taxon>
        <taxon>Suessiales</taxon>
        <taxon>Symbiodiniaceae</taxon>
        <taxon>Symbiodinium</taxon>
    </lineage>
</organism>
<dbReference type="PROSITE" id="PS01357">
    <property type="entry name" value="ZF_ZZ_1"/>
    <property type="match status" value="1"/>
</dbReference>
<keyword evidence="3" id="KW-0862">Zinc</keyword>
<keyword evidence="6" id="KW-1185">Reference proteome</keyword>
<name>A0A812RF51_SYMPI</name>
<accession>A0A812RF51</accession>
<dbReference type="Gene3D" id="3.30.60.90">
    <property type="match status" value="1"/>
</dbReference>
<keyword evidence="2" id="KW-0863">Zinc-finger</keyword>
<dbReference type="InterPro" id="IPR000433">
    <property type="entry name" value="Znf_ZZ"/>
</dbReference>
<feature type="domain" description="N-acetyltransferase" evidence="4">
    <location>
        <begin position="217"/>
        <end position="323"/>
    </location>
</feature>
<proteinExistence type="predicted"/>
<dbReference type="EMBL" id="CAJNIZ010020036">
    <property type="protein sequence ID" value="CAE7435374.1"/>
    <property type="molecule type" value="Genomic_DNA"/>
</dbReference>
<comment type="caution">
    <text evidence="5">The sequence shown here is derived from an EMBL/GenBank/DDBJ whole genome shotgun (WGS) entry which is preliminary data.</text>
</comment>
<evidence type="ECO:0000313" key="6">
    <source>
        <dbReference type="Proteomes" id="UP000649617"/>
    </source>
</evidence>
<dbReference type="InterPro" id="IPR000182">
    <property type="entry name" value="GNAT_dom"/>
</dbReference>
<sequence length="323" mass="34839">MMELNLCRIEHRRRLRLASAGLPQKQLREALHTCICDCCGALVLGTRFKCIECSDFDLCAGCLRSGAPPQRASPESSHCDNHALAVLRRITDKGQVARAFHFAQAMCKPPTCEEAAPTVATFAGLCERGCQRQEAGVVAICSRCGSPACSACFLCCPGAPALRFPVRSQEEAKMLLGRARAVVQRLPAEDFRKELGPVQFGPHLPVSPVSQETQSGCKIRTMSRLDMEAVLSVESICFMEPYSRETFEELLRLGSSRSLVALLDGSFAGYLILDVGRCGRPGQAAYIVSLAVLPTCRGRGVAESLMRQAISDANSSGAASVQL</sequence>
<dbReference type="InterPro" id="IPR043145">
    <property type="entry name" value="Znf_ZZ_sf"/>
</dbReference>
<dbReference type="GO" id="GO:0008270">
    <property type="term" value="F:zinc ion binding"/>
    <property type="evidence" value="ECO:0007669"/>
    <property type="project" value="UniProtKB-KW"/>
</dbReference>
<dbReference type="SMART" id="SM00291">
    <property type="entry name" value="ZnF_ZZ"/>
    <property type="match status" value="1"/>
</dbReference>
<reference evidence="5" key="1">
    <citation type="submission" date="2021-02" db="EMBL/GenBank/DDBJ databases">
        <authorList>
            <person name="Dougan E. K."/>
            <person name="Rhodes N."/>
            <person name="Thang M."/>
            <person name="Chan C."/>
        </authorList>
    </citation>
    <scope>NUCLEOTIDE SEQUENCE</scope>
</reference>
<evidence type="ECO:0000256" key="2">
    <source>
        <dbReference type="ARBA" id="ARBA00022771"/>
    </source>
</evidence>
<dbReference type="Pfam" id="PF00583">
    <property type="entry name" value="Acetyltransf_1"/>
    <property type="match status" value="1"/>
</dbReference>
<dbReference type="PROSITE" id="PS51186">
    <property type="entry name" value="GNAT"/>
    <property type="match status" value="1"/>
</dbReference>
<evidence type="ECO:0000256" key="1">
    <source>
        <dbReference type="ARBA" id="ARBA00022723"/>
    </source>
</evidence>
<dbReference type="SUPFAM" id="SSF57850">
    <property type="entry name" value="RING/U-box"/>
    <property type="match status" value="1"/>
</dbReference>
<dbReference type="Gene3D" id="3.40.630.30">
    <property type="match status" value="1"/>
</dbReference>
<keyword evidence="1" id="KW-0479">Metal-binding</keyword>
<dbReference type="AlphaFoldDB" id="A0A812RF51"/>